<evidence type="ECO:0008006" key="4">
    <source>
        <dbReference type="Google" id="ProtNLM"/>
    </source>
</evidence>
<feature type="compositionally biased region" description="Pro residues" evidence="1">
    <location>
        <begin position="221"/>
        <end position="232"/>
    </location>
</feature>
<gene>
    <name evidence="2" type="ORF">FJ657_02930</name>
</gene>
<protein>
    <recommendedName>
        <fullName evidence="4">ABC transporter ATP-binding protein</fullName>
    </recommendedName>
</protein>
<comment type="caution">
    <text evidence="2">The sequence shown here is derived from an EMBL/GenBank/DDBJ whole genome shotgun (WGS) entry which is preliminary data.</text>
</comment>
<dbReference type="Proteomes" id="UP000316252">
    <property type="component" value="Unassembled WGS sequence"/>
</dbReference>
<proteinExistence type="predicted"/>
<dbReference type="OrthoDB" id="3775353at2"/>
<name>A0A506Y6Z8_9MICO</name>
<accession>A0A506Y6Z8</accession>
<reference evidence="2 3" key="1">
    <citation type="submission" date="2019-06" db="EMBL/GenBank/DDBJ databases">
        <authorList>
            <person name="Li F."/>
        </authorList>
    </citation>
    <scope>NUCLEOTIDE SEQUENCE [LARGE SCALE GENOMIC DNA]</scope>
    <source>
        <strain evidence="2 3">10F1D-1</strain>
    </source>
</reference>
<sequence>MRITARRLALGEGLAAAVPEMDVVAETSVAHPAAPIALAVETAERPQLLSLLLGGRLKPTAGEVLVDGSSDTAELRRRVALVDTPGTSEPSPGVALRTVVAEELAFAGTPSSRRATDAVLTQHGLADHARTPLRAVPAAPRIRLLSELALLRDGVEALVITSPERHGGDPRGWFGEVRQIAERGVLTIVVTDEATAALLRAAGAGDGSAPAADAEADPEPEPTAPAPAPAPAPAASTTPEALPASPTADDEAGSTATASATADPAAARPAAQEH</sequence>
<dbReference type="RefSeq" id="WP_141162161.1">
    <property type="nucleotide sequence ID" value="NZ_VHQG01000001.1"/>
</dbReference>
<evidence type="ECO:0000313" key="3">
    <source>
        <dbReference type="Proteomes" id="UP000316252"/>
    </source>
</evidence>
<dbReference type="AlphaFoldDB" id="A0A506Y6Z8"/>
<evidence type="ECO:0000313" key="2">
    <source>
        <dbReference type="EMBL" id="TPW77633.1"/>
    </source>
</evidence>
<evidence type="ECO:0000256" key="1">
    <source>
        <dbReference type="SAM" id="MobiDB-lite"/>
    </source>
</evidence>
<feature type="compositionally biased region" description="Low complexity" evidence="1">
    <location>
        <begin position="233"/>
        <end position="274"/>
    </location>
</feature>
<dbReference type="EMBL" id="VHQG01000001">
    <property type="protein sequence ID" value="TPW77633.1"/>
    <property type="molecule type" value="Genomic_DNA"/>
</dbReference>
<feature type="region of interest" description="Disordered" evidence="1">
    <location>
        <begin position="205"/>
        <end position="274"/>
    </location>
</feature>
<keyword evidence="3" id="KW-1185">Reference proteome</keyword>
<organism evidence="2 3">
    <name type="scientific">Schumannella soli</name>
    <dbReference type="NCBI Taxonomy" id="2590779"/>
    <lineage>
        <taxon>Bacteria</taxon>
        <taxon>Bacillati</taxon>
        <taxon>Actinomycetota</taxon>
        <taxon>Actinomycetes</taxon>
        <taxon>Micrococcales</taxon>
        <taxon>Microbacteriaceae</taxon>
        <taxon>Schumannella</taxon>
    </lineage>
</organism>